<evidence type="ECO:0008006" key="3">
    <source>
        <dbReference type="Google" id="ProtNLM"/>
    </source>
</evidence>
<dbReference type="EMBL" id="JACIJS010000001">
    <property type="protein sequence ID" value="MBB5514128.1"/>
    <property type="molecule type" value="Genomic_DNA"/>
</dbReference>
<proteinExistence type="predicted"/>
<organism evidence="1 2">
    <name type="scientific">Rubricella aquisinus</name>
    <dbReference type="NCBI Taxonomy" id="2028108"/>
    <lineage>
        <taxon>Bacteria</taxon>
        <taxon>Pseudomonadati</taxon>
        <taxon>Pseudomonadota</taxon>
        <taxon>Alphaproteobacteria</taxon>
        <taxon>Rhodobacterales</taxon>
        <taxon>Paracoccaceae</taxon>
        <taxon>Rubricella</taxon>
    </lineage>
</organism>
<dbReference type="Proteomes" id="UP000553766">
    <property type="component" value="Unassembled WGS sequence"/>
</dbReference>
<accession>A0A840WG44</accession>
<evidence type="ECO:0000313" key="2">
    <source>
        <dbReference type="Proteomes" id="UP000553766"/>
    </source>
</evidence>
<sequence>MEFRSRYVISAPRSGLNWLRYCVEHFWALRTPGITSLIDRRAQPQPAFLRSHDAEGQLGAFAAASHRPVPEAAAHGPLLLILRDPLESYVRMADQALPAMAGYVGNLRYFARHPGPKRVAYYEDLTTDPAAMRAAILHLGLPEHMAPSVDDMAAEWDALARASRASYAVNQKRGGGPQTADDPQNFTFHQQRLNAQDKARVWAYLEAELTEAERAPLTRYRKDMP</sequence>
<dbReference type="RefSeq" id="WP_184007419.1">
    <property type="nucleotide sequence ID" value="NZ_JACIJS010000001.1"/>
</dbReference>
<keyword evidence="2" id="KW-1185">Reference proteome</keyword>
<reference evidence="1 2" key="1">
    <citation type="submission" date="2020-08" db="EMBL/GenBank/DDBJ databases">
        <title>Genomic Encyclopedia of Type Strains, Phase IV (KMG-IV): sequencing the most valuable type-strain genomes for metagenomic binning, comparative biology and taxonomic classification.</title>
        <authorList>
            <person name="Goeker M."/>
        </authorList>
    </citation>
    <scope>NUCLEOTIDE SEQUENCE [LARGE SCALE GENOMIC DNA]</scope>
    <source>
        <strain evidence="1 2">DSM 103377</strain>
    </source>
</reference>
<name>A0A840WG44_9RHOB</name>
<dbReference type="InterPro" id="IPR027417">
    <property type="entry name" value="P-loop_NTPase"/>
</dbReference>
<dbReference type="AlphaFoldDB" id="A0A840WG44"/>
<evidence type="ECO:0000313" key="1">
    <source>
        <dbReference type="EMBL" id="MBB5514128.1"/>
    </source>
</evidence>
<gene>
    <name evidence="1" type="ORF">FHS89_000126</name>
</gene>
<comment type="caution">
    <text evidence="1">The sequence shown here is derived from an EMBL/GenBank/DDBJ whole genome shotgun (WGS) entry which is preliminary data.</text>
</comment>
<protein>
    <recommendedName>
        <fullName evidence="3">Sulfotransferase domain-containing protein</fullName>
    </recommendedName>
</protein>
<dbReference type="SUPFAM" id="SSF52540">
    <property type="entry name" value="P-loop containing nucleoside triphosphate hydrolases"/>
    <property type="match status" value="1"/>
</dbReference>